<keyword evidence="2" id="KW-1185">Reference proteome</keyword>
<dbReference type="Proteomes" id="UP001257277">
    <property type="component" value="Unassembled WGS sequence"/>
</dbReference>
<gene>
    <name evidence="1" type="ORF">RQM59_08100</name>
</gene>
<evidence type="ECO:0000313" key="2">
    <source>
        <dbReference type="Proteomes" id="UP001257277"/>
    </source>
</evidence>
<name>A0ABU3LFG7_9FLAO</name>
<dbReference type="EMBL" id="JAVTTO010000003">
    <property type="protein sequence ID" value="MDT7832338.1"/>
    <property type="molecule type" value="Genomic_DNA"/>
</dbReference>
<organism evidence="1 2">
    <name type="scientific">Asprobacillus argus</name>
    <dbReference type="NCBI Taxonomy" id="3076534"/>
    <lineage>
        <taxon>Bacteria</taxon>
        <taxon>Pseudomonadati</taxon>
        <taxon>Bacteroidota</taxon>
        <taxon>Flavobacteriia</taxon>
        <taxon>Flavobacteriales</taxon>
        <taxon>Flavobacteriaceae</taxon>
        <taxon>Asprobacillus</taxon>
    </lineage>
</organism>
<evidence type="ECO:0000313" key="1">
    <source>
        <dbReference type="EMBL" id="MDT7832338.1"/>
    </source>
</evidence>
<protein>
    <submittedName>
        <fullName evidence="1">Uncharacterized protein</fullName>
    </submittedName>
</protein>
<dbReference type="RefSeq" id="WP_349241598.1">
    <property type="nucleotide sequence ID" value="NZ_JAVTTO010000003.1"/>
</dbReference>
<sequence>MKKTMVLALLSIAFYNCSNEHLKNDFIGIWDDRPTGFQNQLQLYQDSVVSWSYCRKSIGTWEVNSTKLFLHFPNDPNYPNHDGTSTLKYRFNKTKDSLFVIVEDDSLEHVMMKVTDNWSHYLKEYNLKIVIPNANILTSLHQIDSYKYPTLYIGWKNNCLTVKGGEDSSKPLKTIDDYAESLLKGYMGRKVEENIHPITLVIDKEVSNAQIDSIKSIVNSLKFKDTYYFTVYNLKNMELKYGYINPDCNQNFDWYWYGLYDWNGLDQD</sequence>
<comment type="caution">
    <text evidence="1">The sequence shown here is derived from an EMBL/GenBank/DDBJ whole genome shotgun (WGS) entry which is preliminary data.</text>
</comment>
<reference evidence="1 2" key="1">
    <citation type="submission" date="2023-09" db="EMBL/GenBank/DDBJ databases">
        <title>Novel taxa isolated from Blanes Bay.</title>
        <authorList>
            <person name="Rey-Velasco X."/>
            <person name="Lucena T."/>
        </authorList>
    </citation>
    <scope>NUCLEOTIDE SEQUENCE [LARGE SCALE GENOMIC DNA]</scope>
    <source>
        <strain evidence="1 2">S356</strain>
    </source>
</reference>
<accession>A0ABU3LFG7</accession>
<proteinExistence type="predicted"/>